<proteinExistence type="inferred from homology"/>
<dbReference type="CDD" id="cd07557">
    <property type="entry name" value="trimeric_dUTPase"/>
    <property type="match status" value="1"/>
</dbReference>
<dbReference type="PANTHER" id="PTHR11241">
    <property type="entry name" value="DEOXYURIDINE 5'-TRIPHOSPHATE NUCLEOTIDOHYDROLASE"/>
    <property type="match status" value="1"/>
</dbReference>
<dbReference type="GO" id="GO:0006226">
    <property type="term" value="P:dUMP biosynthetic process"/>
    <property type="evidence" value="ECO:0007669"/>
    <property type="project" value="InterPro"/>
</dbReference>
<comment type="similarity">
    <text evidence="1">Belongs to the dUTPase family.</text>
</comment>
<sequence>MSFKVVVSQNASVPKRATSDSAGYDLFANEDMKIESGDIAKIVLGIKISLPPGTCGQILPRSGFTTKERGLVITGTIDSDYTGELGVMMINFGVKPLIIEKGMRIAQLVIISIVTPDVTLVEKLEETSRKGGFGSTGMF</sequence>
<feature type="domain" description="dUTPase-like" evidence="5">
    <location>
        <begin position="10"/>
        <end position="137"/>
    </location>
</feature>
<dbReference type="InterPro" id="IPR033704">
    <property type="entry name" value="dUTPase_trimeric"/>
</dbReference>
<evidence type="ECO:0000256" key="4">
    <source>
        <dbReference type="ARBA" id="ARBA00023080"/>
    </source>
</evidence>
<dbReference type="GO" id="GO:0046081">
    <property type="term" value="P:dUTP catabolic process"/>
    <property type="evidence" value="ECO:0007669"/>
    <property type="project" value="InterPro"/>
</dbReference>
<dbReference type="InterPro" id="IPR029054">
    <property type="entry name" value="dUTPase-like"/>
</dbReference>
<keyword evidence="3" id="KW-0378">Hydrolase</keyword>
<protein>
    <recommendedName>
        <fullName evidence="2">dUTP diphosphatase</fullName>
        <ecNumber evidence="2">3.6.1.23</ecNumber>
    </recommendedName>
</protein>
<reference evidence="6" key="1">
    <citation type="journal article" date="2019" name="MBio">
        <title>Virus Genomes from Deep Sea Sediments Expand the Ocean Megavirome and Support Independent Origins of Viral Gigantism.</title>
        <authorList>
            <person name="Backstrom D."/>
            <person name="Yutin N."/>
            <person name="Jorgensen S.L."/>
            <person name="Dharamshi J."/>
            <person name="Homa F."/>
            <person name="Zaremba-Niedwiedzka K."/>
            <person name="Spang A."/>
            <person name="Wolf Y.I."/>
            <person name="Koonin E.V."/>
            <person name="Ettema T.J."/>
        </authorList>
    </citation>
    <scope>NUCLEOTIDE SEQUENCE</scope>
</reference>
<dbReference type="Pfam" id="PF00692">
    <property type="entry name" value="dUTPase"/>
    <property type="match status" value="1"/>
</dbReference>
<accession>A0A481Z9H5</accession>
<dbReference type="InterPro" id="IPR008181">
    <property type="entry name" value="dUTPase"/>
</dbReference>
<evidence type="ECO:0000256" key="3">
    <source>
        <dbReference type="ARBA" id="ARBA00022801"/>
    </source>
</evidence>
<keyword evidence="4" id="KW-0546">Nucleotide metabolism</keyword>
<name>A0A481Z9H5_9VIRU</name>
<evidence type="ECO:0000313" key="6">
    <source>
        <dbReference type="EMBL" id="QBK92544.1"/>
    </source>
</evidence>
<dbReference type="NCBIfam" id="NF001862">
    <property type="entry name" value="PRK00601.1"/>
    <property type="match status" value="1"/>
</dbReference>
<dbReference type="Gene3D" id="2.70.40.10">
    <property type="match status" value="1"/>
</dbReference>
<dbReference type="EMBL" id="MK500578">
    <property type="protein sequence ID" value="QBK92544.1"/>
    <property type="molecule type" value="Genomic_DNA"/>
</dbReference>
<dbReference type="NCBIfam" id="TIGR00576">
    <property type="entry name" value="dut"/>
    <property type="match status" value="1"/>
</dbReference>
<evidence type="ECO:0000256" key="1">
    <source>
        <dbReference type="ARBA" id="ARBA00006581"/>
    </source>
</evidence>
<evidence type="ECO:0000256" key="2">
    <source>
        <dbReference type="ARBA" id="ARBA00012379"/>
    </source>
</evidence>
<evidence type="ECO:0000259" key="5">
    <source>
        <dbReference type="Pfam" id="PF00692"/>
    </source>
</evidence>
<gene>
    <name evidence="6" type="ORF">LCPAC401_01820</name>
</gene>
<dbReference type="EC" id="3.6.1.23" evidence="2"/>
<dbReference type="PANTHER" id="PTHR11241:SF0">
    <property type="entry name" value="DEOXYURIDINE 5'-TRIPHOSPHATE NUCLEOTIDOHYDROLASE"/>
    <property type="match status" value="1"/>
</dbReference>
<dbReference type="GO" id="GO:0004170">
    <property type="term" value="F:dUTP diphosphatase activity"/>
    <property type="evidence" value="ECO:0007669"/>
    <property type="project" value="UniProtKB-EC"/>
</dbReference>
<dbReference type="InterPro" id="IPR036157">
    <property type="entry name" value="dUTPase-like_sf"/>
</dbReference>
<dbReference type="GO" id="GO:0000287">
    <property type="term" value="F:magnesium ion binding"/>
    <property type="evidence" value="ECO:0007669"/>
    <property type="project" value="InterPro"/>
</dbReference>
<organism evidence="6">
    <name type="scientific">Pithovirus LCPAC401</name>
    <dbReference type="NCBI Taxonomy" id="2506595"/>
    <lineage>
        <taxon>Viruses</taxon>
        <taxon>Pithoviruses</taxon>
    </lineage>
</organism>
<dbReference type="SUPFAM" id="SSF51283">
    <property type="entry name" value="dUTPase-like"/>
    <property type="match status" value="1"/>
</dbReference>